<feature type="transmembrane region" description="Helical" evidence="9">
    <location>
        <begin position="223"/>
        <end position="252"/>
    </location>
</feature>
<feature type="transmembrane region" description="Helical" evidence="9">
    <location>
        <begin position="7"/>
        <end position="32"/>
    </location>
</feature>
<gene>
    <name evidence="10" type="ORF">EA462_16365</name>
</gene>
<evidence type="ECO:0000256" key="4">
    <source>
        <dbReference type="ARBA" id="ARBA00022692"/>
    </source>
</evidence>
<evidence type="ECO:0000256" key="6">
    <source>
        <dbReference type="ARBA" id="ARBA00022989"/>
    </source>
</evidence>
<accession>A0A3N6NU88</accession>
<dbReference type="GO" id="GO:0022857">
    <property type="term" value="F:transmembrane transporter activity"/>
    <property type="evidence" value="ECO:0007669"/>
    <property type="project" value="InterPro"/>
</dbReference>
<dbReference type="OrthoDB" id="43815at2157"/>
<feature type="transmembrane region" description="Helical" evidence="9">
    <location>
        <begin position="93"/>
        <end position="110"/>
    </location>
</feature>
<comment type="subcellular location">
    <subcellularLocation>
        <location evidence="1">Cell membrane</location>
        <topology evidence="1">Multi-pass membrane protein</topology>
    </subcellularLocation>
</comment>
<feature type="transmembrane region" description="Helical" evidence="9">
    <location>
        <begin position="139"/>
        <end position="161"/>
    </location>
</feature>
<reference evidence="10 11" key="1">
    <citation type="submission" date="2018-10" db="EMBL/GenBank/DDBJ databases">
        <title>Natrarchaeobius chitinivorans gen. nov., sp. nov., and Natrarchaeobius haloalkaliphilus sp. nov., alkaliphilic, chitin-utilizing haloarchaea from hypersaline alkaline lakes.</title>
        <authorList>
            <person name="Sorokin D.Y."/>
            <person name="Elcheninov A.G."/>
            <person name="Kostrikina N.A."/>
            <person name="Bale N.J."/>
            <person name="Sinninghe Damste J.S."/>
            <person name="Khijniak T.V."/>
            <person name="Kublanov I.V."/>
            <person name="Toshchakov S.V."/>
        </authorList>
    </citation>
    <scope>NUCLEOTIDE SEQUENCE [LARGE SCALE GENOMIC DNA]</scope>
    <source>
        <strain evidence="10 11">AArcht-Sl</strain>
    </source>
</reference>
<evidence type="ECO:0000313" key="10">
    <source>
        <dbReference type="EMBL" id="RQG86710.1"/>
    </source>
</evidence>
<dbReference type="RefSeq" id="WP_124179606.1">
    <property type="nucleotide sequence ID" value="NZ_REFY01000007.1"/>
</dbReference>
<evidence type="ECO:0000256" key="9">
    <source>
        <dbReference type="SAM" id="Phobius"/>
    </source>
</evidence>
<name>A0A3N6NU88_9EURY</name>
<evidence type="ECO:0000256" key="3">
    <source>
        <dbReference type="ARBA" id="ARBA00022475"/>
    </source>
</evidence>
<evidence type="ECO:0000256" key="8">
    <source>
        <dbReference type="ARBA" id="ARBA00037998"/>
    </source>
</evidence>
<proteinExistence type="inferred from homology"/>
<sequence length="289" mass="30550">MLDLGQIAFAIINGLVFGSILALIAVGLSLIYGVLDVPNFAQGEFATLSGFIVVGLMGFGLGLVPSIIVAIVAAVVAGIALERLVIARFYGREEFLLLTFFATFGVTIISENAHQMIFGGFRQIQGPELGTISLVGSTYSLLNVLSGVFAIIMIIGLYIFTKYTYTGLAMRAVADDQTGTEILGINYGRIYMVTFALGGALTGISGILYGMSYTLSPTLGVLLTLFAFTIVVVGGIGSFQGAIIASFLVGLVESFASTFIGSQWRLFAVFFLLFVVLILRPQGIGGVRS</sequence>
<keyword evidence="11" id="KW-1185">Reference proteome</keyword>
<dbReference type="InterPro" id="IPR052157">
    <property type="entry name" value="BCAA_transport_permease"/>
</dbReference>
<dbReference type="Proteomes" id="UP000273828">
    <property type="component" value="Unassembled WGS sequence"/>
</dbReference>
<feature type="transmembrane region" description="Helical" evidence="9">
    <location>
        <begin position="264"/>
        <end position="283"/>
    </location>
</feature>
<keyword evidence="5" id="KW-0029">Amino-acid transport</keyword>
<feature type="transmembrane region" description="Helical" evidence="9">
    <location>
        <begin position="190"/>
        <end position="211"/>
    </location>
</feature>
<protein>
    <submittedName>
        <fullName evidence="10">Branched-chain amino acid ABC transporter permease</fullName>
    </submittedName>
</protein>
<evidence type="ECO:0000256" key="7">
    <source>
        <dbReference type="ARBA" id="ARBA00023136"/>
    </source>
</evidence>
<keyword evidence="3" id="KW-1003">Cell membrane</keyword>
<dbReference type="EMBL" id="REFY01000007">
    <property type="protein sequence ID" value="RQG86710.1"/>
    <property type="molecule type" value="Genomic_DNA"/>
</dbReference>
<dbReference type="CDD" id="cd06582">
    <property type="entry name" value="TM_PBP1_LivH_like"/>
    <property type="match status" value="1"/>
</dbReference>
<dbReference type="PANTHER" id="PTHR11795:SF452">
    <property type="entry name" value="ABC TRANSPORTER PERMEASE PROTEIN"/>
    <property type="match status" value="1"/>
</dbReference>
<feature type="transmembrane region" description="Helical" evidence="9">
    <location>
        <begin position="52"/>
        <end position="81"/>
    </location>
</feature>
<dbReference type="Pfam" id="PF02653">
    <property type="entry name" value="BPD_transp_2"/>
    <property type="match status" value="1"/>
</dbReference>
<dbReference type="InterPro" id="IPR001851">
    <property type="entry name" value="ABC_transp_permease"/>
</dbReference>
<dbReference type="GO" id="GO:0006865">
    <property type="term" value="P:amino acid transport"/>
    <property type="evidence" value="ECO:0007669"/>
    <property type="project" value="UniProtKB-KW"/>
</dbReference>
<comment type="caution">
    <text evidence="10">The sequence shown here is derived from an EMBL/GenBank/DDBJ whole genome shotgun (WGS) entry which is preliminary data.</text>
</comment>
<keyword evidence="4 9" id="KW-0812">Transmembrane</keyword>
<comment type="similarity">
    <text evidence="8">Belongs to the binding-protein-dependent transport system permease family. LivHM subfamily.</text>
</comment>
<keyword evidence="2" id="KW-0813">Transport</keyword>
<dbReference type="AlphaFoldDB" id="A0A3N6NU88"/>
<evidence type="ECO:0000313" key="11">
    <source>
        <dbReference type="Proteomes" id="UP000273828"/>
    </source>
</evidence>
<evidence type="ECO:0000256" key="2">
    <source>
        <dbReference type="ARBA" id="ARBA00022448"/>
    </source>
</evidence>
<evidence type="ECO:0000256" key="1">
    <source>
        <dbReference type="ARBA" id="ARBA00004651"/>
    </source>
</evidence>
<keyword evidence="6 9" id="KW-1133">Transmembrane helix</keyword>
<dbReference type="GO" id="GO:0005886">
    <property type="term" value="C:plasma membrane"/>
    <property type="evidence" value="ECO:0007669"/>
    <property type="project" value="UniProtKB-SubCell"/>
</dbReference>
<dbReference type="PANTHER" id="PTHR11795">
    <property type="entry name" value="BRANCHED-CHAIN AMINO ACID TRANSPORT SYSTEM PERMEASE PROTEIN LIVH"/>
    <property type="match status" value="1"/>
</dbReference>
<keyword evidence="7 9" id="KW-0472">Membrane</keyword>
<organism evidence="10 11">
    <name type="scientific">Natrarchaeobius halalkaliphilus</name>
    <dbReference type="NCBI Taxonomy" id="1679091"/>
    <lineage>
        <taxon>Archaea</taxon>
        <taxon>Methanobacteriati</taxon>
        <taxon>Methanobacteriota</taxon>
        <taxon>Stenosarchaea group</taxon>
        <taxon>Halobacteria</taxon>
        <taxon>Halobacteriales</taxon>
        <taxon>Natrialbaceae</taxon>
        <taxon>Natrarchaeobius</taxon>
    </lineage>
</organism>
<evidence type="ECO:0000256" key="5">
    <source>
        <dbReference type="ARBA" id="ARBA00022970"/>
    </source>
</evidence>